<dbReference type="Pfam" id="PF13411">
    <property type="entry name" value="MerR_1"/>
    <property type="match status" value="1"/>
</dbReference>
<evidence type="ECO:0000313" key="4">
    <source>
        <dbReference type="Proteomes" id="UP001597158"/>
    </source>
</evidence>
<dbReference type="InterPro" id="IPR000551">
    <property type="entry name" value="MerR-type_HTH_dom"/>
</dbReference>
<dbReference type="InterPro" id="IPR009061">
    <property type="entry name" value="DNA-bd_dom_put_sf"/>
</dbReference>
<dbReference type="EMBL" id="JBHTMC010000020">
    <property type="protein sequence ID" value="MFD1263973.1"/>
    <property type="molecule type" value="Genomic_DNA"/>
</dbReference>
<dbReference type="Gene3D" id="1.10.1660.10">
    <property type="match status" value="1"/>
</dbReference>
<evidence type="ECO:0000313" key="3">
    <source>
        <dbReference type="EMBL" id="MFD1263973.1"/>
    </source>
</evidence>
<name>A0ABW3WGS6_9RHOO</name>
<feature type="domain" description="HTH merR-type" evidence="2">
    <location>
        <begin position="54"/>
        <end position="124"/>
    </location>
</feature>
<dbReference type="RefSeq" id="WP_277832490.1">
    <property type="nucleotide sequence ID" value="NZ_JARQZE010000005.1"/>
</dbReference>
<comment type="caution">
    <text evidence="3">The sequence shown here is derived from an EMBL/GenBank/DDBJ whole genome shotgun (WGS) entry which is preliminary data.</text>
</comment>
<feature type="compositionally biased region" description="Low complexity" evidence="1">
    <location>
        <begin position="37"/>
        <end position="50"/>
    </location>
</feature>
<evidence type="ECO:0000256" key="1">
    <source>
        <dbReference type="SAM" id="MobiDB-lite"/>
    </source>
</evidence>
<keyword evidence="4" id="KW-1185">Reference proteome</keyword>
<dbReference type="SMART" id="SM00422">
    <property type="entry name" value="HTH_MERR"/>
    <property type="match status" value="1"/>
</dbReference>
<dbReference type="SUPFAM" id="SSF46955">
    <property type="entry name" value="Putative DNA-binding domain"/>
    <property type="match status" value="1"/>
</dbReference>
<organism evidence="3 4">
    <name type="scientific">Thauera mechernichensis</name>
    <dbReference type="NCBI Taxonomy" id="82788"/>
    <lineage>
        <taxon>Bacteria</taxon>
        <taxon>Pseudomonadati</taxon>
        <taxon>Pseudomonadota</taxon>
        <taxon>Betaproteobacteria</taxon>
        <taxon>Rhodocyclales</taxon>
        <taxon>Zoogloeaceae</taxon>
        <taxon>Thauera</taxon>
    </lineage>
</organism>
<gene>
    <name evidence="3" type="ORF">ACFQ4M_10285</name>
</gene>
<feature type="region of interest" description="Disordered" evidence="1">
    <location>
        <begin position="24"/>
        <end position="50"/>
    </location>
</feature>
<protein>
    <submittedName>
        <fullName evidence="3">MerR family transcriptional regulator</fullName>
    </submittedName>
</protein>
<sequence>MPAQTQALATAGPAATAQLLTFPRAHPPAGAVPPAPVAANPNAAPATQRPQRTWTLAEVSKFCDIKPHNIRYWLGEVLPPRFRAPGRGERGYCTQAVEFVLLVKALHVTQGLTLEGVRKRLSLMDDVELRAHARRAFLATLRGELESVLAMLASPPCDLVSE</sequence>
<proteinExistence type="predicted"/>
<evidence type="ECO:0000259" key="2">
    <source>
        <dbReference type="SMART" id="SM00422"/>
    </source>
</evidence>
<dbReference type="Proteomes" id="UP001597158">
    <property type="component" value="Unassembled WGS sequence"/>
</dbReference>
<reference evidence="4" key="1">
    <citation type="journal article" date="2019" name="Int. J. Syst. Evol. Microbiol.">
        <title>The Global Catalogue of Microorganisms (GCM) 10K type strain sequencing project: providing services to taxonomists for standard genome sequencing and annotation.</title>
        <authorList>
            <consortium name="The Broad Institute Genomics Platform"/>
            <consortium name="The Broad Institute Genome Sequencing Center for Infectious Disease"/>
            <person name="Wu L."/>
            <person name="Ma J."/>
        </authorList>
    </citation>
    <scope>NUCLEOTIDE SEQUENCE [LARGE SCALE GENOMIC DNA]</scope>
    <source>
        <strain evidence="4">CCUG 48884</strain>
    </source>
</reference>
<accession>A0ABW3WGS6</accession>